<sequence length="368" mass="41352">MPAQNDGRYMKFNKCGRPFLRDILSIFSALVVVLPLGPRENFFRTFQNAFTFEDAAKSLAFITISRSTSGPKPGDPKQRLNVTFEMERHMAKTMCQVFMDARLIENAADQSSLSFNDTGFYRLTPKGLHIVERFISDNGINNADRLLPVFRSQPICINLVPFERTSNEDEICITDPMLTALFRRFAGDRPNYCALDHHPRQNSDSDKFQTHNERSRGIVLSDVPERAGSGTISIPILSNISGAKEHHHQQIHKHCFSASSAMEWLRDFTCVVTRDEAGLLAAHFVRLQLITLVSNKAKRGELAVFSTGAVGYKNRGEFLDTSKAIYRITDEGRIAAQWDLLSGNSMNIYAAQDSTVSLTNSFVHNHGE</sequence>
<proteinExistence type="predicted"/>
<evidence type="ECO:0000259" key="1">
    <source>
        <dbReference type="PROSITE" id="PS50186"/>
    </source>
</evidence>
<reference evidence="2 3" key="1">
    <citation type="submission" date="2014-04" db="EMBL/GenBank/DDBJ databases">
        <authorList>
            <consortium name="DOE Joint Genome Institute"/>
            <person name="Kuo A."/>
            <person name="Kohler A."/>
            <person name="Nagy L.G."/>
            <person name="Floudas D."/>
            <person name="Copeland A."/>
            <person name="Barry K.W."/>
            <person name="Cichocki N."/>
            <person name="Veneault-Fourrey C."/>
            <person name="LaButti K."/>
            <person name="Lindquist E.A."/>
            <person name="Lipzen A."/>
            <person name="Lundell T."/>
            <person name="Morin E."/>
            <person name="Murat C."/>
            <person name="Sun H."/>
            <person name="Tunlid A."/>
            <person name="Henrissat B."/>
            <person name="Grigoriev I.V."/>
            <person name="Hibbett D.S."/>
            <person name="Martin F."/>
            <person name="Nordberg H.P."/>
            <person name="Cantor M.N."/>
            <person name="Hua S.X."/>
        </authorList>
    </citation>
    <scope>NUCLEOTIDE SEQUENCE [LARGE SCALE GENOMIC DNA]</scope>
    <source>
        <strain evidence="2 3">LaAM-08-1</strain>
    </source>
</reference>
<dbReference type="Pfam" id="PF25889">
    <property type="entry name" value="WHD_Fungal_DR"/>
    <property type="match status" value="1"/>
</dbReference>
<dbReference type="InterPro" id="IPR036390">
    <property type="entry name" value="WH_DNA-bd_sf"/>
</dbReference>
<dbReference type="STRING" id="1095629.A0A0C9X9M9"/>
<dbReference type="InterPro" id="IPR058855">
    <property type="entry name" value="RGS1/SST2-like_Fungal-DR"/>
</dbReference>
<dbReference type="Pfam" id="PF00610">
    <property type="entry name" value="DEP"/>
    <property type="match status" value="1"/>
</dbReference>
<dbReference type="SMART" id="SM00049">
    <property type="entry name" value="DEP"/>
    <property type="match status" value="2"/>
</dbReference>
<name>A0A0C9X9M9_9AGAR</name>
<dbReference type="GO" id="GO:0035556">
    <property type="term" value="P:intracellular signal transduction"/>
    <property type="evidence" value="ECO:0007669"/>
    <property type="project" value="InterPro"/>
</dbReference>
<evidence type="ECO:0000313" key="3">
    <source>
        <dbReference type="Proteomes" id="UP000054477"/>
    </source>
</evidence>
<accession>A0A0C9X9M9</accession>
<dbReference type="SUPFAM" id="SSF46785">
    <property type="entry name" value="Winged helix' DNA-binding domain"/>
    <property type="match status" value="1"/>
</dbReference>
<organism evidence="2 3">
    <name type="scientific">Laccaria amethystina LaAM-08-1</name>
    <dbReference type="NCBI Taxonomy" id="1095629"/>
    <lineage>
        <taxon>Eukaryota</taxon>
        <taxon>Fungi</taxon>
        <taxon>Dikarya</taxon>
        <taxon>Basidiomycota</taxon>
        <taxon>Agaricomycotina</taxon>
        <taxon>Agaricomycetes</taxon>
        <taxon>Agaricomycetidae</taxon>
        <taxon>Agaricales</taxon>
        <taxon>Agaricineae</taxon>
        <taxon>Hydnangiaceae</taxon>
        <taxon>Laccaria</taxon>
    </lineage>
</organism>
<dbReference type="AlphaFoldDB" id="A0A0C9X9M9"/>
<reference evidence="3" key="2">
    <citation type="submission" date="2015-01" db="EMBL/GenBank/DDBJ databases">
        <title>Evolutionary Origins and Diversification of the Mycorrhizal Mutualists.</title>
        <authorList>
            <consortium name="DOE Joint Genome Institute"/>
            <consortium name="Mycorrhizal Genomics Consortium"/>
            <person name="Kohler A."/>
            <person name="Kuo A."/>
            <person name="Nagy L.G."/>
            <person name="Floudas D."/>
            <person name="Copeland A."/>
            <person name="Barry K.W."/>
            <person name="Cichocki N."/>
            <person name="Veneault-Fourrey C."/>
            <person name="LaButti K."/>
            <person name="Lindquist E.A."/>
            <person name="Lipzen A."/>
            <person name="Lundell T."/>
            <person name="Morin E."/>
            <person name="Murat C."/>
            <person name="Riley R."/>
            <person name="Ohm R."/>
            <person name="Sun H."/>
            <person name="Tunlid A."/>
            <person name="Henrissat B."/>
            <person name="Grigoriev I.V."/>
            <person name="Hibbett D.S."/>
            <person name="Martin F."/>
        </authorList>
    </citation>
    <scope>NUCLEOTIDE SEQUENCE [LARGE SCALE GENOMIC DNA]</scope>
    <source>
        <strain evidence="3">LaAM-08-1</strain>
    </source>
</reference>
<keyword evidence="3" id="KW-1185">Reference proteome</keyword>
<feature type="domain" description="DEP" evidence="1">
    <location>
        <begin position="253"/>
        <end position="330"/>
    </location>
</feature>
<protein>
    <recommendedName>
        <fullName evidence="1">DEP domain-containing protein</fullName>
    </recommendedName>
</protein>
<dbReference type="EMBL" id="KN838540">
    <property type="protein sequence ID" value="KIK08940.1"/>
    <property type="molecule type" value="Genomic_DNA"/>
</dbReference>
<dbReference type="InterPro" id="IPR000591">
    <property type="entry name" value="DEP_dom"/>
</dbReference>
<gene>
    <name evidence="2" type="ORF">K443DRAFT_1131</name>
</gene>
<dbReference type="Proteomes" id="UP000054477">
    <property type="component" value="Unassembled WGS sequence"/>
</dbReference>
<dbReference type="InterPro" id="IPR036388">
    <property type="entry name" value="WH-like_DNA-bd_sf"/>
</dbReference>
<dbReference type="HOGENOM" id="CLU_060148_0_0_1"/>
<dbReference type="OrthoDB" id="196547at2759"/>
<evidence type="ECO:0000313" key="2">
    <source>
        <dbReference type="EMBL" id="KIK08940.1"/>
    </source>
</evidence>
<dbReference type="PROSITE" id="PS50186">
    <property type="entry name" value="DEP"/>
    <property type="match status" value="1"/>
</dbReference>
<dbReference type="Gene3D" id="1.10.10.10">
    <property type="entry name" value="Winged helix-like DNA-binding domain superfamily/Winged helix DNA-binding domain"/>
    <property type="match status" value="2"/>
</dbReference>